<comment type="catalytic activity">
    <reaction evidence="3">
        <text>N-terminal L-alanyl-[ribosomal protein bS18] + acetyl-CoA = N-terminal N(alpha)-acetyl-L-alanyl-[ribosomal protein bS18] + CoA + H(+)</text>
        <dbReference type="Rhea" id="RHEA:43756"/>
        <dbReference type="Rhea" id="RHEA-COMP:10676"/>
        <dbReference type="Rhea" id="RHEA-COMP:10677"/>
        <dbReference type="ChEBI" id="CHEBI:15378"/>
        <dbReference type="ChEBI" id="CHEBI:57287"/>
        <dbReference type="ChEBI" id="CHEBI:57288"/>
        <dbReference type="ChEBI" id="CHEBI:64718"/>
        <dbReference type="ChEBI" id="CHEBI:83683"/>
        <dbReference type="EC" id="2.3.1.266"/>
    </reaction>
</comment>
<feature type="domain" description="N-acetyltransferase" evidence="4">
    <location>
        <begin position="1"/>
        <end position="140"/>
    </location>
</feature>
<keyword evidence="6" id="KW-1185">Reference proteome</keyword>
<evidence type="ECO:0000256" key="2">
    <source>
        <dbReference type="ARBA" id="ARBA00023315"/>
    </source>
</evidence>
<dbReference type="AlphaFoldDB" id="A0A9J6P087"/>
<dbReference type="GO" id="GO:0005840">
    <property type="term" value="C:ribosome"/>
    <property type="evidence" value="ECO:0007669"/>
    <property type="project" value="UniProtKB-KW"/>
</dbReference>
<protein>
    <recommendedName>
        <fullName evidence="3">[Ribosomal protein bS18]-alanine N-acetyltransferase</fullName>
        <ecNumber evidence="3">2.3.1.266</ecNumber>
    </recommendedName>
</protein>
<dbReference type="GO" id="GO:0005737">
    <property type="term" value="C:cytoplasm"/>
    <property type="evidence" value="ECO:0007669"/>
    <property type="project" value="UniProtKB-SubCell"/>
</dbReference>
<dbReference type="PROSITE" id="PS51186">
    <property type="entry name" value="GNAT"/>
    <property type="match status" value="1"/>
</dbReference>
<dbReference type="InterPro" id="IPR000182">
    <property type="entry name" value="GNAT_dom"/>
</dbReference>
<evidence type="ECO:0000256" key="1">
    <source>
        <dbReference type="ARBA" id="ARBA00022679"/>
    </source>
</evidence>
<evidence type="ECO:0000313" key="6">
    <source>
        <dbReference type="Proteomes" id="UP001056429"/>
    </source>
</evidence>
<dbReference type="PANTHER" id="PTHR42919">
    <property type="entry name" value="N-ALPHA-ACETYLTRANSFERASE"/>
    <property type="match status" value="1"/>
</dbReference>
<dbReference type="InterPro" id="IPR016181">
    <property type="entry name" value="Acyl_CoA_acyltransferase"/>
</dbReference>
<evidence type="ECO:0000256" key="3">
    <source>
        <dbReference type="RuleBase" id="RU363094"/>
    </source>
</evidence>
<dbReference type="EMBL" id="JAGSOJ010000002">
    <property type="protein sequence ID" value="MCM1990098.1"/>
    <property type="molecule type" value="Genomic_DNA"/>
</dbReference>
<comment type="caution">
    <text evidence="5">The sequence shown here is derived from an EMBL/GenBank/DDBJ whole genome shotgun (WGS) entry which is preliminary data.</text>
</comment>
<dbReference type="SUPFAM" id="SSF55729">
    <property type="entry name" value="Acyl-CoA N-acyltransferases (Nat)"/>
    <property type="match status" value="1"/>
</dbReference>
<sequence length="142" mass="16608">MKLEHIDEVYNIFINSLKVKWSIEDFKKELENKLARYFVALQNDKVVGFGGMWVIIDEAHITNVAVHPNHRRSGIGDKLLRCMYKFCADNNIIGITLEVRENNLVAQNFYKNLGFAVEGRRKKYYQDTGEDAIIMWNRNINP</sequence>
<dbReference type="Pfam" id="PF00583">
    <property type="entry name" value="Acetyltransf_1"/>
    <property type="match status" value="1"/>
</dbReference>
<dbReference type="EC" id="2.3.1.266" evidence="3"/>
<name>A0A9J6P087_9CLOT</name>
<dbReference type="Proteomes" id="UP001056429">
    <property type="component" value="Unassembled WGS sequence"/>
</dbReference>
<comment type="similarity">
    <text evidence="3">Belongs to the acetyltransferase family. RimI subfamily.</text>
</comment>
<keyword evidence="2" id="KW-0012">Acyltransferase</keyword>
<evidence type="ECO:0000259" key="4">
    <source>
        <dbReference type="PROSITE" id="PS51186"/>
    </source>
</evidence>
<comment type="function">
    <text evidence="3">Acetylates the N-terminal alanine of ribosomal protein bS18.</text>
</comment>
<keyword evidence="5" id="KW-0687">Ribonucleoprotein</keyword>
<comment type="subcellular location">
    <subcellularLocation>
        <location evidence="3">Cytoplasm</location>
    </subcellularLocation>
</comment>
<dbReference type="InterPro" id="IPR006464">
    <property type="entry name" value="AcTrfase_RimI/Ard1"/>
</dbReference>
<dbReference type="GO" id="GO:0008999">
    <property type="term" value="F:protein-N-terminal-alanine acetyltransferase activity"/>
    <property type="evidence" value="ECO:0007669"/>
    <property type="project" value="UniProtKB-EC"/>
</dbReference>
<organism evidence="5 6">
    <name type="scientific">Oceanirhabdus seepicola</name>
    <dbReference type="NCBI Taxonomy" id="2828781"/>
    <lineage>
        <taxon>Bacteria</taxon>
        <taxon>Bacillati</taxon>
        <taxon>Bacillota</taxon>
        <taxon>Clostridia</taxon>
        <taxon>Eubacteriales</taxon>
        <taxon>Clostridiaceae</taxon>
        <taxon>Oceanirhabdus</taxon>
    </lineage>
</organism>
<keyword evidence="3" id="KW-0963">Cytoplasm</keyword>
<dbReference type="Gene3D" id="3.40.630.30">
    <property type="match status" value="1"/>
</dbReference>
<evidence type="ECO:0000313" key="5">
    <source>
        <dbReference type="EMBL" id="MCM1990098.1"/>
    </source>
</evidence>
<accession>A0A9J6P087</accession>
<keyword evidence="1" id="KW-0808">Transferase</keyword>
<dbReference type="InterPro" id="IPR051556">
    <property type="entry name" value="N-term/lysine_N-AcTrnsfr"/>
</dbReference>
<proteinExistence type="inferred from homology"/>
<dbReference type="NCBIfam" id="TIGR01575">
    <property type="entry name" value="rimI"/>
    <property type="match status" value="1"/>
</dbReference>
<keyword evidence="5" id="KW-0689">Ribosomal protein</keyword>
<reference evidence="5" key="2">
    <citation type="submission" date="2021-04" db="EMBL/GenBank/DDBJ databases">
        <authorList>
            <person name="Dong X."/>
        </authorList>
    </citation>
    <scope>NUCLEOTIDE SEQUENCE</scope>
    <source>
        <strain evidence="5">ZWT</strain>
    </source>
</reference>
<gene>
    <name evidence="5" type="primary">rimI</name>
    <name evidence="5" type="ORF">KDK92_10140</name>
</gene>
<dbReference type="CDD" id="cd04301">
    <property type="entry name" value="NAT_SF"/>
    <property type="match status" value="1"/>
</dbReference>
<reference evidence="5" key="1">
    <citation type="journal article" date="2021" name="mSystems">
        <title>Bacteria and Archaea Synergistically Convert Glycine Betaine to Biogenic Methane in the Formosa Cold Seep of the South China Sea.</title>
        <authorList>
            <person name="Li L."/>
            <person name="Zhang W."/>
            <person name="Zhang S."/>
            <person name="Song L."/>
            <person name="Sun Q."/>
            <person name="Zhang H."/>
            <person name="Xiang H."/>
            <person name="Dong X."/>
        </authorList>
    </citation>
    <scope>NUCLEOTIDE SEQUENCE</scope>
    <source>
        <strain evidence="5">ZWT</strain>
    </source>
</reference>
<dbReference type="PANTHER" id="PTHR42919:SF8">
    <property type="entry name" value="N-ALPHA-ACETYLTRANSFERASE 50"/>
    <property type="match status" value="1"/>
</dbReference>